<dbReference type="Proteomes" id="UP000577408">
    <property type="component" value="Unassembled WGS sequence"/>
</dbReference>
<dbReference type="FunFam" id="3.30.70.100:FF:000005">
    <property type="entry name" value="Copper-exporting P-type ATPase A"/>
    <property type="match status" value="1"/>
</dbReference>
<organism evidence="14 15">
    <name type="scientific">Corynebacterium wankanglinii</name>
    <dbReference type="NCBI Taxonomy" id="2735136"/>
    <lineage>
        <taxon>Bacteria</taxon>
        <taxon>Bacillati</taxon>
        <taxon>Actinomycetota</taxon>
        <taxon>Actinomycetes</taxon>
        <taxon>Mycobacteriales</taxon>
        <taxon>Corynebacteriaceae</taxon>
        <taxon>Corynebacterium</taxon>
    </lineage>
</organism>
<comment type="caution">
    <text evidence="14">The sequence shown here is derived from an EMBL/GenBank/DDBJ whole genome shotgun (WGS) entry which is preliminary data.</text>
</comment>
<feature type="transmembrane region" description="Helical" evidence="12">
    <location>
        <begin position="701"/>
        <end position="718"/>
    </location>
</feature>
<dbReference type="InterPro" id="IPR023214">
    <property type="entry name" value="HAD_sf"/>
</dbReference>
<dbReference type="AlphaFoldDB" id="A0A7H0K9T1"/>
<dbReference type="GO" id="GO:0043682">
    <property type="term" value="F:P-type divalent copper transporter activity"/>
    <property type="evidence" value="ECO:0007669"/>
    <property type="project" value="TreeGrafter"/>
</dbReference>
<dbReference type="GO" id="GO:0005886">
    <property type="term" value="C:plasma membrane"/>
    <property type="evidence" value="ECO:0007669"/>
    <property type="project" value="UniProtKB-SubCell"/>
</dbReference>
<evidence type="ECO:0000256" key="5">
    <source>
        <dbReference type="ARBA" id="ARBA00022741"/>
    </source>
</evidence>
<evidence type="ECO:0000256" key="10">
    <source>
        <dbReference type="ARBA" id="ARBA00049360"/>
    </source>
</evidence>
<dbReference type="InterPro" id="IPR027256">
    <property type="entry name" value="P-typ_ATPase_IB"/>
</dbReference>
<dbReference type="Gene3D" id="3.40.50.1000">
    <property type="entry name" value="HAD superfamily/HAD-like"/>
    <property type="match status" value="1"/>
</dbReference>
<dbReference type="SUPFAM" id="SSF81653">
    <property type="entry name" value="Calcium ATPase, transduction domain A"/>
    <property type="match status" value="1"/>
</dbReference>
<dbReference type="SUPFAM" id="SSF56784">
    <property type="entry name" value="HAD-like"/>
    <property type="match status" value="1"/>
</dbReference>
<dbReference type="PANTHER" id="PTHR43520:SF8">
    <property type="entry name" value="P-TYPE CU(+) TRANSPORTER"/>
    <property type="match status" value="1"/>
</dbReference>
<feature type="transmembrane region" description="Helical" evidence="12">
    <location>
        <begin position="139"/>
        <end position="161"/>
    </location>
</feature>
<dbReference type="GO" id="GO:0016887">
    <property type="term" value="F:ATP hydrolysis activity"/>
    <property type="evidence" value="ECO:0007669"/>
    <property type="project" value="InterPro"/>
</dbReference>
<keyword evidence="8 12" id="KW-1133">Transmembrane helix</keyword>
<dbReference type="InterPro" id="IPR023299">
    <property type="entry name" value="ATPase_P-typ_cyto_dom_N"/>
</dbReference>
<dbReference type="PROSITE" id="PS01047">
    <property type="entry name" value="HMA_1"/>
    <property type="match status" value="1"/>
</dbReference>
<keyword evidence="9 12" id="KW-0472">Membrane</keyword>
<evidence type="ECO:0000256" key="9">
    <source>
        <dbReference type="ARBA" id="ARBA00023136"/>
    </source>
</evidence>
<dbReference type="NCBIfam" id="TIGR01525">
    <property type="entry name" value="ATPase-IB_hvy"/>
    <property type="match status" value="1"/>
</dbReference>
<evidence type="ECO:0000256" key="8">
    <source>
        <dbReference type="ARBA" id="ARBA00022989"/>
    </source>
</evidence>
<dbReference type="InterPro" id="IPR018303">
    <property type="entry name" value="ATPase_P-typ_P_site"/>
</dbReference>
<dbReference type="NCBIfam" id="TIGR01512">
    <property type="entry name" value="ATPase-IB2_Cd"/>
    <property type="match status" value="1"/>
</dbReference>
<dbReference type="SUPFAM" id="SSF81665">
    <property type="entry name" value="Calcium ATPase, transmembrane domain M"/>
    <property type="match status" value="1"/>
</dbReference>
<dbReference type="GO" id="GO:0005524">
    <property type="term" value="F:ATP binding"/>
    <property type="evidence" value="ECO:0007669"/>
    <property type="project" value="UniProtKB-UniRule"/>
</dbReference>
<evidence type="ECO:0000256" key="6">
    <source>
        <dbReference type="ARBA" id="ARBA00022840"/>
    </source>
</evidence>
<evidence type="ECO:0000256" key="7">
    <source>
        <dbReference type="ARBA" id="ARBA00022967"/>
    </source>
</evidence>
<dbReference type="GO" id="GO:0055070">
    <property type="term" value="P:copper ion homeostasis"/>
    <property type="evidence" value="ECO:0007669"/>
    <property type="project" value="TreeGrafter"/>
</dbReference>
<feature type="transmembrane region" description="Helical" evidence="12">
    <location>
        <begin position="371"/>
        <end position="390"/>
    </location>
</feature>
<feature type="transmembrane region" description="Helical" evidence="12">
    <location>
        <begin position="396"/>
        <end position="423"/>
    </location>
</feature>
<dbReference type="InterPro" id="IPR017969">
    <property type="entry name" value="Heavy-metal-associated_CS"/>
</dbReference>
<dbReference type="PROSITE" id="PS00154">
    <property type="entry name" value="ATPASE_E1_E2"/>
    <property type="match status" value="1"/>
</dbReference>
<keyword evidence="5 12" id="KW-0547">Nucleotide-binding</keyword>
<dbReference type="CDD" id="cd02094">
    <property type="entry name" value="P-type_ATPase_Cu-like"/>
    <property type="match status" value="1"/>
</dbReference>
<dbReference type="NCBIfam" id="TIGR01511">
    <property type="entry name" value="ATPase-IB1_Cu"/>
    <property type="match status" value="1"/>
</dbReference>
<evidence type="ECO:0000256" key="12">
    <source>
        <dbReference type="RuleBase" id="RU362081"/>
    </source>
</evidence>
<keyword evidence="3 12" id="KW-0812">Transmembrane</keyword>
<accession>A0A7H0K9T1</accession>
<dbReference type="SUPFAM" id="SSF55008">
    <property type="entry name" value="HMA, heavy metal-associated domain"/>
    <property type="match status" value="1"/>
</dbReference>
<dbReference type="NCBIfam" id="TIGR01494">
    <property type="entry name" value="ATPase_P-type"/>
    <property type="match status" value="1"/>
</dbReference>
<dbReference type="CDD" id="cd00371">
    <property type="entry name" value="HMA"/>
    <property type="match status" value="1"/>
</dbReference>
<dbReference type="InterPro" id="IPR008250">
    <property type="entry name" value="ATPase_P-typ_transduc_dom_A_sf"/>
</dbReference>
<dbReference type="PRINTS" id="PR00943">
    <property type="entry name" value="CUATPASE"/>
</dbReference>
<dbReference type="PROSITE" id="PS50846">
    <property type="entry name" value="HMA_2"/>
    <property type="match status" value="1"/>
</dbReference>
<dbReference type="InterPro" id="IPR001757">
    <property type="entry name" value="P_typ_ATPase"/>
</dbReference>
<dbReference type="InterPro" id="IPR036412">
    <property type="entry name" value="HAD-like_sf"/>
</dbReference>
<comment type="subcellular location">
    <subcellularLocation>
        <location evidence="1">Cell membrane</location>
        <topology evidence="1">Multi-pass membrane protein</topology>
    </subcellularLocation>
</comment>
<evidence type="ECO:0000256" key="3">
    <source>
        <dbReference type="ARBA" id="ARBA00022692"/>
    </source>
</evidence>
<evidence type="ECO:0000256" key="4">
    <source>
        <dbReference type="ARBA" id="ARBA00022723"/>
    </source>
</evidence>
<dbReference type="InterPro" id="IPR006121">
    <property type="entry name" value="HMA_dom"/>
</dbReference>
<feature type="transmembrane region" description="Helical" evidence="12">
    <location>
        <begin position="216"/>
        <end position="234"/>
    </location>
</feature>
<keyword evidence="4 12" id="KW-0479">Metal-binding</keyword>
<gene>
    <name evidence="14" type="primary">cadA</name>
    <name evidence="14" type="ORF">HMA55_11140</name>
</gene>
<dbReference type="Gene3D" id="3.40.1110.10">
    <property type="entry name" value="Calcium-transporting ATPase, cytoplasmic domain N"/>
    <property type="match status" value="1"/>
</dbReference>
<dbReference type="Gene3D" id="3.30.70.100">
    <property type="match status" value="1"/>
</dbReference>
<keyword evidence="12" id="KW-1003">Cell membrane</keyword>
<dbReference type="InterPro" id="IPR036163">
    <property type="entry name" value="HMA_dom_sf"/>
</dbReference>
<dbReference type="FunFam" id="2.70.150.10:FF:000002">
    <property type="entry name" value="Copper-transporting ATPase 1, putative"/>
    <property type="match status" value="1"/>
</dbReference>
<sequence length="752" mass="78303">MTQTPTALQHIELGVTGMTCSSCSSRVQRKLNKLDGVDASVNFSTETAAVDFDASTTTPQMLIDEVRKAGYDAFAMSDGSGGLGDEGDTGGASSSDKLEDARLAEAEDLKRTTIWSALVSLPVMLVSMIPSLQFTNWQWAAFAAATLVYFAAGSVFHRATWVNLKHGAMTMDTLITLGTTAAYLWSVWALFFGNAGEPGMTMEMSILPSHAGMDEIYLESVCVVITFLLLGRWFETRAKGQSSEALRELLDMGAKDAAVIRDGREVRVPIAQVAVGDQFIVRPGEKVATDGRVVSGHSAVDESMLTGESVPVEVQEGSAVTGATLNTSGRLVVEATRVGSETTLAQMGKLVRDAQAGKAPVERLVDRISQVFVPAVVVIALVTLVGHLLVGHGTAHAFTAAVAVLIIACPCALGLATPTAILVGTGRGAQLGLLIKGPEVLESTRQVDTVVMDKTGTITSGQMGVSDVVAAPGVEADEVLRLAAGVESGSEHPIARAIVGAAEDVPEFENFQNEVGQGASALIDGRSVRVGRPTVDLAGLRDAFEKAQRAGSTPVAVEVDGALAGLVAVRDTVKEDSAEAVAQLRELGLTPHLLTGDNQGAAEAVAAEVGIDPANVTAGVLPEDKVDVVKRLQEQGKHVAMVGDGVNDAAALAQADLGLAMGGGTDVAIEAADITLMRNSLTSAADAIRLSRKTLKTIKGNLFWAFAYNAILIPVAALGFMNPMLAGIAMAFSSVFVVSNSLRLRAFKSIAG</sequence>
<evidence type="ECO:0000313" key="15">
    <source>
        <dbReference type="Proteomes" id="UP000577408"/>
    </source>
</evidence>
<dbReference type="Pfam" id="PF00403">
    <property type="entry name" value="HMA"/>
    <property type="match status" value="1"/>
</dbReference>
<dbReference type="InterPro" id="IPR023298">
    <property type="entry name" value="ATPase_P-typ_TM_dom_sf"/>
</dbReference>
<feature type="transmembrane region" description="Helical" evidence="12">
    <location>
        <begin position="173"/>
        <end position="196"/>
    </location>
</feature>
<dbReference type="PANTHER" id="PTHR43520">
    <property type="entry name" value="ATP7, ISOFORM B"/>
    <property type="match status" value="1"/>
</dbReference>
<keyword evidence="6 12" id="KW-0067">ATP-binding</keyword>
<feature type="transmembrane region" description="Helical" evidence="12">
    <location>
        <begin position="724"/>
        <end position="742"/>
    </location>
</feature>
<dbReference type="RefSeq" id="WP_181193112.1">
    <property type="nucleotide sequence ID" value="NZ_JABFED010000011.1"/>
</dbReference>
<feature type="transmembrane region" description="Helical" evidence="12">
    <location>
        <begin position="112"/>
        <end position="133"/>
    </location>
</feature>
<evidence type="ECO:0000256" key="11">
    <source>
        <dbReference type="ARBA" id="ARBA00074171"/>
    </source>
</evidence>
<dbReference type="InterPro" id="IPR059000">
    <property type="entry name" value="ATPase_P-type_domA"/>
</dbReference>
<keyword evidence="7" id="KW-1278">Translocase</keyword>
<dbReference type="PRINTS" id="PR00119">
    <property type="entry name" value="CATATPASE"/>
</dbReference>
<reference evidence="14 15" key="1">
    <citation type="submission" date="2020-05" db="EMBL/GenBank/DDBJ databases">
        <title>Descriptions of Corynebacterium xxxx sp. nov., Corynebacterium yyyy sp. nov. and Corynebacterium zzzz sp. nov.</title>
        <authorList>
            <person name="Zhang G."/>
        </authorList>
    </citation>
    <scope>NUCLEOTIDE SEQUENCE [LARGE SCALE GENOMIC DNA]</scope>
    <source>
        <strain evidence="15">zg-913</strain>
    </source>
</reference>
<dbReference type="GO" id="GO:0005507">
    <property type="term" value="F:copper ion binding"/>
    <property type="evidence" value="ECO:0007669"/>
    <property type="project" value="TreeGrafter"/>
</dbReference>
<dbReference type="Gene3D" id="2.70.150.10">
    <property type="entry name" value="Calcium-transporting ATPase, cytoplasmic transduction domain A"/>
    <property type="match status" value="1"/>
</dbReference>
<dbReference type="EMBL" id="JABFED010000011">
    <property type="protein sequence ID" value="MBA1838422.1"/>
    <property type="molecule type" value="Genomic_DNA"/>
</dbReference>
<evidence type="ECO:0000313" key="14">
    <source>
        <dbReference type="EMBL" id="MBA1838422.1"/>
    </source>
</evidence>
<feature type="domain" description="HMA" evidence="13">
    <location>
        <begin position="9"/>
        <end position="74"/>
    </location>
</feature>
<evidence type="ECO:0000256" key="1">
    <source>
        <dbReference type="ARBA" id="ARBA00004651"/>
    </source>
</evidence>
<proteinExistence type="inferred from homology"/>
<name>A0A7H0K9T1_9CORY</name>
<evidence type="ECO:0000256" key="2">
    <source>
        <dbReference type="ARBA" id="ARBA00006024"/>
    </source>
</evidence>
<keyword evidence="15" id="KW-1185">Reference proteome</keyword>
<comment type="catalytic activity">
    <reaction evidence="10">
        <text>ATP + H2O = ADP + phosphate + H(+)</text>
        <dbReference type="Rhea" id="RHEA:13065"/>
        <dbReference type="ChEBI" id="CHEBI:15377"/>
        <dbReference type="ChEBI" id="CHEBI:15378"/>
        <dbReference type="ChEBI" id="CHEBI:30616"/>
        <dbReference type="ChEBI" id="CHEBI:43474"/>
        <dbReference type="ChEBI" id="CHEBI:456216"/>
    </reaction>
</comment>
<comment type="similarity">
    <text evidence="2 12">Belongs to the cation transport ATPase (P-type) (TC 3.A.3) family. Type IB subfamily.</text>
</comment>
<dbReference type="Pfam" id="PF00122">
    <property type="entry name" value="E1-E2_ATPase"/>
    <property type="match status" value="1"/>
</dbReference>
<evidence type="ECO:0000259" key="13">
    <source>
        <dbReference type="PROSITE" id="PS50846"/>
    </source>
</evidence>
<dbReference type="Pfam" id="PF00702">
    <property type="entry name" value="Hydrolase"/>
    <property type="match status" value="1"/>
</dbReference>
<protein>
    <recommendedName>
        <fullName evidence="11">Cation-transporting P-type ATPase B</fullName>
    </recommendedName>
</protein>